<gene>
    <name evidence="2" type="ORF">GPA22_09525</name>
</gene>
<feature type="transmembrane region" description="Helical" evidence="1">
    <location>
        <begin position="106"/>
        <end position="134"/>
    </location>
</feature>
<comment type="caution">
    <text evidence="2">The sequence shown here is derived from an EMBL/GenBank/DDBJ whole genome shotgun (WGS) entry which is preliminary data.</text>
</comment>
<dbReference type="Proteomes" id="UP000623795">
    <property type="component" value="Unassembled WGS sequence"/>
</dbReference>
<keyword evidence="1" id="KW-0812">Transmembrane</keyword>
<feature type="transmembrane region" description="Helical" evidence="1">
    <location>
        <begin position="154"/>
        <end position="177"/>
    </location>
</feature>
<dbReference type="InterPro" id="IPR018692">
    <property type="entry name" value="DUF2189"/>
</dbReference>
<dbReference type="EMBL" id="WTVN01000012">
    <property type="protein sequence ID" value="NMG43968.1"/>
    <property type="molecule type" value="Genomic_DNA"/>
</dbReference>
<evidence type="ECO:0000313" key="2">
    <source>
        <dbReference type="EMBL" id="NMG43968.1"/>
    </source>
</evidence>
<proteinExistence type="predicted"/>
<reference evidence="2 3" key="1">
    <citation type="submission" date="2019-12" db="EMBL/GenBank/DDBJ databases">
        <title>Comparative genomics gives insights into the taxonomy of the Azoarcus-Aromatoleum group and reveals separate origins of nif in the plant-associated Azoarcus and non-plant-associated Aromatoleum sub-groups.</title>
        <authorList>
            <person name="Lafos M."/>
            <person name="Maluk M."/>
            <person name="Batista M."/>
            <person name="Junghare M."/>
            <person name="Carmona M."/>
            <person name="Faoro H."/>
            <person name="Cruz L.M."/>
            <person name="Battistoni F."/>
            <person name="De Souza E."/>
            <person name="Pedrosa F."/>
            <person name="Chen W.-M."/>
            <person name="Poole P.S."/>
            <person name="Dixon R.A."/>
            <person name="James E.K."/>
        </authorList>
    </citation>
    <scope>NUCLEOTIDE SEQUENCE [LARGE SCALE GENOMIC DNA]</scope>
    <source>
        <strain evidence="2 3">Td21</strain>
    </source>
</reference>
<feature type="transmembrane region" description="Helical" evidence="1">
    <location>
        <begin position="64"/>
        <end position="85"/>
    </location>
</feature>
<protein>
    <submittedName>
        <fullName evidence="2">DUF2189 domain-containing protein</fullName>
    </submittedName>
</protein>
<name>A0ABX1PX07_9RHOO</name>
<feature type="transmembrane region" description="Helical" evidence="1">
    <location>
        <begin position="206"/>
        <end position="236"/>
    </location>
</feature>
<dbReference type="Pfam" id="PF09955">
    <property type="entry name" value="DUF2189"/>
    <property type="match status" value="1"/>
</dbReference>
<accession>A0ABX1PX07</accession>
<evidence type="ECO:0000313" key="3">
    <source>
        <dbReference type="Proteomes" id="UP000623795"/>
    </source>
</evidence>
<organism evidence="2 3">
    <name type="scientific">Aromatoleum toluvorans</name>
    <dbReference type="NCBI Taxonomy" id="92002"/>
    <lineage>
        <taxon>Bacteria</taxon>
        <taxon>Pseudomonadati</taxon>
        <taxon>Pseudomonadota</taxon>
        <taxon>Betaproteobacteria</taxon>
        <taxon>Rhodocyclales</taxon>
        <taxon>Rhodocyclaceae</taxon>
        <taxon>Aromatoleum</taxon>
    </lineage>
</organism>
<keyword evidence="1" id="KW-0472">Membrane</keyword>
<sequence length="261" mass="28101">MNVSRPEPRHVRPGQVVAAVSSGLRVFVQTAPLSLTYAGGFAVLGVGFISLLVTVGLAPMALPLVGGFLIVAPALLTGFFAMSAAQRRGRKPTWRDVGGGFLQSPPSLWGLVLVCLFLFVIWMTDAGILYSFMLGRSYSGWRMLFPFSVELLRFHLGAVLAGGLFAVIAFSITAYAVPLLIERRANLVVAVSASVRAIFRSIPANLTWSCLLASTIIASIAVPLLLTVTLPIAAFATEALYRTVFPDEQGRVPEEQSRHRK</sequence>
<evidence type="ECO:0000256" key="1">
    <source>
        <dbReference type="SAM" id="Phobius"/>
    </source>
</evidence>
<keyword evidence="3" id="KW-1185">Reference proteome</keyword>
<keyword evidence="1" id="KW-1133">Transmembrane helix</keyword>
<feature type="transmembrane region" description="Helical" evidence="1">
    <location>
        <begin position="35"/>
        <end position="58"/>
    </location>
</feature>